<evidence type="ECO:0000313" key="2">
    <source>
        <dbReference type="EMBL" id="TVY81055.1"/>
    </source>
</evidence>
<comment type="caution">
    <text evidence="2">The sequence shown here is derived from an EMBL/GenBank/DDBJ whole genome shotgun (WGS) entry which is preliminary data.</text>
</comment>
<protein>
    <submittedName>
        <fullName evidence="2">Uncharacterized protein</fullName>
    </submittedName>
</protein>
<feature type="region of interest" description="Disordered" evidence="1">
    <location>
        <begin position="1"/>
        <end position="144"/>
    </location>
</feature>
<feature type="compositionally biased region" description="Gly residues" evidence="1">
    <location>
        <begin position="180"/>
        <end position="194"/>
    </location>
</feature>
<feature type="compositionally biased region" description="Low complexity" evidence="1">
    <location>
        <begin position="264"/>
        <end position="274"/>
    </location>
</feature>
<dbReference type="Proteomes" id="UP000469558">
    <property type="component" value="Unassembled WGS sequence"/>
</dbReference>
<organism evidence="2 3">
    <name type="scientific">Lachnellula suecica</name>
    <dbReference type="NCBI Taxonomy" id="602035"/>
    <lineage>
        <taxon>Eukaryota</taxon>
        <taxon>Fungi</taxon>
        <taxon>Dikarya</taxon>
        <taxon>Ascomycota</taxon>
        <taxon>Pezizomycotina</taxon>
        <taxon>Leotiomycetes</taxon>
        <taxon>Helotiales</taxon>
        <taxon>Lachnaceae</taxon>
        <taxon>Lachnellula</taxon>
    </lineage>
</organism>
<feature type="compositionally biased region" description="Low complexity" evidence="1">
    <location>
        <begin position="803"/>
        <end position="812"/>
    </location>
</feature>
<feature type="compositionally biased region" description="Polar residues" evidence="1">
    <location>
        <begin position="636"/>
        <end position="646"/>
    </location>
</feature>
<keyword evidence="3" id="KW-1185">Reference proteome</keyword>
<gene>
    <name evidence="2" type="ORF">LSUE1_G005267</name>
</gene>
<feature type="compositionally biased region" description="Gly residues" evidence="1">
    <location>
        <begin position="275"/>
        <end position="288"/>
    </location>
</feature>
<dbReference type="EMBL" id="QGMK01000558">
    <property type="protein sequence ID" value="TVY81055.1"/>
    <property type="molecule type" value="Genomic_DNA"/>
</dbReference>
<sequence length="812" mass="88471">MNMNMEESFTPQTQQFLSPARPPRIPVPCQSAQSAQSQEPGGLAALTTPIQSAYNDPYDVNEPVTPIHAQRQQPRPLRRTHIEAASAGISPPPRVRFAQEQQRSEHQLTHDFDDDLATSTPVASSSLHHSPQAERRPHRALRISKNTASAILYTLEEALRHPNSFTPDLIEENAQMSDLTGGGPSTAAGNGRGNNGTFRGQGIPTTGSPGGIKGPRDIMRERQAREARKRAEAEARDAMERERAEEEAMQLQEANRRNAERRAAAAGAAAPQRGSGEGGGQRGSGGTTGQRISDNSQRSDRRSGDRVPSGQQNQPLQAVGSGGRAVGGGEATSSTRPRPTQSQQQPRPLQSEPSRSRPAQAQAAPSIAAPANPAQGEGAGAPTRSSFPHAFERWETLSAHWEGLTSYWIRRLEENSHEIEGNALSQQLSRQVTDLSAAGANLFHAVVELQRLRASSERKFQRWFFETRADIERGQEIQAMLEGQLAQERQERSAAITKAVSEEKERSDVDKKLTDMKRELAISKEEAKRAWEELGRREEAERAKIASLREGHSTLIGGVQVVPMVPGAPPRQDSARDRPATREGPYTGGPIAAQEPEGPLDSDAAYQAYSRAQRAEPADPFVEQSVPRTSRAAVPNVTSPATSHEGYSQAPAVQPASSAFYQQHQGTSLHPSQRDPAYSHSATSELSDTEYHLDERGEPILDSHGNPIPYRAPVSDDGLDEYDEEHERELAHRQRYPQGSSGVEYGRGSTTTSGPPSSSGPGDVDYSGAGYGGEPATEWPAQRHHHPTRLSDVPEEDDERSRTSASQRSRRE</sequence>
<feature type="compositionally biased region" description="Low complexity" evidence="1">
    <location>
        <begin position="748"/>
        <end position="762"/>
    </location>
</feature>
<feature type="compositionally biased region" description="Polar residues" evidence="1">
    <location>
        <begin position="660"/>
        <end position="671"/>
    </location>
</feature>
<feature type="compositionally biased region" description="Polar residues" evidence="1">
    <location>
        <begin position="117"/>
        <end position="129"/>
    </location>
</feature>
<feature type="compositionally biased region" description="Polar residues" evidence="1">
    <location>
        <begin position="30"/>
        <end position="39"/>
    </location>
</feature>
<feature type="compositionally biased region" description="Low complexity" evidence="1">
    <location>
        <begin position="648"/>
        <end position="659"/>
    </location>
</feature>
<feature type="compositionally biased region" description="Basic and acidic residues" evidence="1">
    <location>
        <begin position="102"/>
        <end position="111"/>
    </location>
</feature>
<dbReference type="AlphaFoldDB" id="A0A8T9C5T3"/>
<accession>A0A8T9C5T3</accession>
<feature type="region of interest" description="Disordered" evidence="1">
    <location>
        <begin position="171"/>
        <end position="386"/>
    </location>
</feature>
<reference evidence="2 3" key="1">
    <citation type="submission" date="2018-05" db="EMBL/GenBank/DDBJ databases">
        <title>Genome sequencing and assembly of the regulated plant pathogen Lachnellula willkommii and related sister species for the development of diagnostic species identification markers.</title>
        <authorList>
            <person name="Giroux E."/>
            <person name="Bilodeau G."/>
        </authorList>
    </citation>
    <scope>NUCLEOTIDE SEQUENCE [LARGE SCALE GENOMIC DNA]</scope>
    <source>
        <strain evidence="2 3">CBS 268.59</strain>
    </source>
</reference>
<dbReference type="OrthoDB" id="5945798at2759"/>
<feature type="compositionally biased region" description="Low complexity" evidence="1">
    <location>
        <begin position="601"/>
        <end position="612"/>
    </location>
</feature>
<feature type="compositionally biased region" description="Basic and acidic residues" evidence="1">
    <location>
        <begin position="214"/>
        <end position="246"/>
    </location>
</feature>
<feature type="compositionally biased region" description="Polar residues" evidence="1">
    <location>
        <begin position="1"/>
        <end position="17"/>
    </location>
</feature>
<feature type="compositionally biased region" description="Basic and acidic residues" evidence="1">
    <location>
        <begin position="689"/>
        <end position="701"/>
    </location>
</feature>
<evidence type="ECO:0000256" key="1">
    <source>
        <dbReference type="SAM" id="MobiDB-lite"/>
    </source>
</evidence>
<feature type="region of interest" description="Disordered" evidence="1">
    <location>
        <begin position="560"/>
        <end position="812"/>
    </location>
</feature>
<proteinExistence type="predicted"/>
<evidence type="ECO:0000313" key="3">
    <source>
        <dbReference type="Proteomes" id="UP000469558"/>
    </source>
</evidence>
<name>A0A8T9C5T3_9HELO</name>
<feature type="compositionally biased region" description="Basic and acidic residues" evidence="1">
    <location>
        <begin position="254"/>
        <end position="263"/>
    </location>
</feature>
<feature type="compositionally biased region" description="Gly residues" evidence="1">
    <location>
        <begin position="320"/>
        <end position="330"/>
    </location>
</feature>
<feature type="compositionally biased region" description="Low complexity" evidence="1">
    <location>
        <begin position="332"/>
        <end position="375"/>
    </location>
</feature>